<dbReference type="VEuPathDB" id="FungiDB:FOXG_07956"/>
<evidence type="ECO:0000256" key="1">
    <source>
        <dbReference type="ARBA" id="ARBA00004123"/>
    </source>
</evidence>
<evidence type="ECO:0000256" key="8">
    <source>
        <dbReference type="SAM" id="MobiDB-lite"/>
    </source>
</evidence>
<name>A0A0J9V3T6_FUSO4</name>
<dbReference type="Proteomes" id="UP000009097">
    <property type="component" value="Unassembled WGS sequence"/>
</dbReference>
<evidence type="ECO:0000256" key="7">
    <source>
        <dbReference type="ARBA" id="ARBA00023242"/>
    </source>
</evidence>
<keyword evidence="5" id="KW-0805">Transcription regulation</keyword>
<gene>
    <name evidence="10" type="ORF">FOXG_07956</name>
</gene>
<sequence length="366" mass="40621">MCFNQTSMKGNFFSSFNLDAPGAFAILLHSSTNGKCKVFPPALPFFRSGCAAPYHLCRFTTMADKHEETITVGINGGESNEARKSALPSSPVSSAPNHEDYGILTMADQPPDTPSTSLNGRENTTATTPMKMAKGKRRVLVKKVPKKSKWNVDNILTDPKSPLASADLRSILSNPMAWDTLDKEEKAEILALFPDSQHILSPGTEDACPDFASLMNDDSFRYDCAAYTENIAQGRHDPEWLAHAWTAHERRKMGDFDEFLDNKFKDEWDVELPPELKTKRGPAVSKEASDVTMEDTEPVKNEGDKKEDIDMENSTSEKKDNPDIDSEVDELQRCDPAHEGPIVVAISQRKSSMMEIDGDDTRDELA</sequence>
<evidence type="ECO:0000256" key="5">
    <source>
        <dbReference type="ARBA" id="ARBA00023015"/>
    </source>
</evidence>
<keyword evidence="6" id="KW-0804">Transcription</keyword>
<dbReference type="GO" id="GO:0008270">
    <property type="term" value="F:zinc ion binding"/>
    <property type="evidence" value="ECO:0007669"/>
    <property type="project" value="UniProtKB-KW"/>
</dbReference>
<evidence type="ECO:0000313" key="10">
    <source>
        <dbReference type="EMBL" id="KNB05788.1"/>
    </source>
</evidence>
<dbReference type="InterPro" id="IPR044867">
    <property type="entry name" value="DEUBAD_dom"/>
</dbReference>
<feature type="compositionally biased region" description="Polar residues" evidence="8">
    <location>
        <begin position="114"/>
        <end position="127"/>
    </location>
</feature>
<proteinExistence type="predicted"/>
<feature type="compositionally biased region" description="Low complexity" evidence="8">
    <location>
        <begin position="85"/>
        <end position="96"/>
    </location>
</feature>
<dbReference type="GeneID" id="28949611"/>
<evidence type="ECO:0000256" key="3">
    <source>
        <dbReference type="ARBA" id="ARBA00022771"/>
    </source>
</evidence>
<protein>
    <recommendedName>
        <fullName evidence="9">DEUBAD domain-containing protein</fullName>
    </recommendedName>
</protein>
<dbReference type="InterPro" id="IPR028020">
    <property type="entry name" value="ASX_DEUBAD_dom"/>
</dbReference>
<feature type="region of interest" description="Disordered" evidence="8">
    <location>
        <begin position="275"/>
        <end position="366"/>
    </location>
</feature>
<keyword evidence="2" id="KW-0479">Metal-binding</keyword>
<dbReference type="RefSeq" id="XP_018243833.1">
    <property type="nucleotide sequence ID" value="XM_018386653.1"/>
</dbReference>
<dbReference type="OrthoDB" id="2289918at2759"/>
<reference evidence="10" key="1">
    <citation type="submission" date="2007-04" db="EMBL/GenBank/DDBJ databases">
        <authorList>
            <consortium name="The Broad Institute Genome Sequencing Platform"/>
            <person name="Birren B."/>
            <person name="Lander E."/>
            <person name="Galagan J."/>
            <person name="Nusbaum C."/>
            <person name="Devon K."/>
            <person name="Ma L.-J."/>
            <person name="Jaffe D."/>
            <person name="Butler J."/>
            <person name="Alvarez P."/>
            <person name="Gnerre S."/>
            <person name="Grabherr M."/>
            <person name="Kleber M."/>
            <person name="Mauceli E."/>
            <person name="Brockman W."/>
            <person name="MacCallum I.A."/>
            <person name="Young S."/>
            <person name="LaButti K."/>
            <person name="DeCaprio D."/>
            <person name="Crawford M."/>
            <person name="Koehrsen M."/>
            <person name="Engels R."/>
            <person name="Montgomery P."/>
            <person name="Pearson M."/>
            <person name="Howarth C."/>
            <person name="Larson L."/>
            <person name="White J."/>
            <person name="O'Leary S."/>
            <person name="Kodira C."/>
            <person name="Zeng Q."/>
            <person name="Yandava C."/>
            <person name="Alvarado L."/>
            <person name="Kistler C."/>
            <person name="Shim W.-B."/>
            <person name="Kang S."/>
            <person name="Woloshuk C."/>
        </authorList>
    </citation>
    <scope>NUCLEOTIDE SEQUENCE</scope>
    <source>
        <strain evidence="10">4287</strain>
    </source>
</reference>
<keyword evidence="3" id="KW-0863">Zinc-finger</keyword>
<dbReference type="KEGG" id="fox:FOXG_07956"/>
<organism evidence="10 11">
    <name type="scientific">Fusarium oxysporum f. sp. lycopersici (strain 4287 / CBS 123668 / FGSC 9935 / NRRL 34936)</name>
    <name type="common">Fusarium vascular wilt of tomato</name>
    <dbReference type="NCBI Taxonomy" id="426428"/>
    <lineage>
        <taxon>Eukaryota</taxon>
        <taxon>Fungi</taxon>
        <taxon>Dikarya</taxon>
        <taxon>Ascomycota</taxon>
        <taxon>Pezizomycotina</taxon>
        <taxon>Sordariomycetes</taxon>
        <taxon>Hypocreomycetidae</taxon>
        <taxon>Hypocreales</taxon>
        <taxon>Nectriaceae</taxon>
        <taxon>Fusarium</taxon>
        <taxon>Fusarium oxysporum species complex</taxon>
    </lineage>
</organism>
<accession>A0A0J9V3T6</accession>
<feature type="compositionally biased region" description="Basic and acidic residues" evidence="8">
    <location>
        <begin position="297"/>
        <end position="308"/>
    </location>
</feature>
<evidence type="ECO:0000256" key="6">
    <source>
        <dbReference type="ARBA" id="ARBA00023163"/>
    </source>
</evidence>
<dbReference type="GO" id="GO:0005634">
    <property type="term" value="C:nucleus"/>
    <property type="evidence" value="ECO:0007669"/>
    <property type="project" value="UniProtKB-SubCell"/>
</dbReference>
<dbReference type="PROSITE" id="PS51916">
    <property type="entry name" value="DEUBAD"/>
    <property type="match status" value="1"/>
</dbReference>
<evidence type="ECO:0000256" key="4">
    <source>
        <dbReference type="ARBA" id="ARBA00022833"/>
    </source>
</evidence>
<dbReference type="EMBL" id="DS231703">
    <property type="protein sequence ID" value="KNB05788.1"/>
    <property type="molecule type" value="Genomic_DNA"/>
</dbReference>
<dbReference type="Pfam" id="PF13919">
    <property type="entry name" value="ASXH"/>
    <property type="match status" value="1"/>
</dbReference>
<reference evidence="10" key="2">
    <citation type="journal article" date="2010" name="Nature">
        <title>Comparative genomics reveals mobile pathogenicity chromosomes in Fusarium.</title>
        <authorList>
            <person name="Ma L.J."/>
            <person name="van der Does H.C."/>
            <person name="Borkovich K.A."/>
            <person name="Coleman J.J."/>
            <person name="Daboussi M.J."/>
            <person name="Di Pietro A."/>
            <person name="Dufresne M."/>
            <person name="Freitag M."/>
            <person name="Grabherr M."/>
            <person name="Henrissat B."/>
            <person name="Houterman P.M."/>
            <person name="Kang S."/>
            <person name="Shim W.B."/>
            <person name="Woloshuk C."/>
            <person name="Xie X."/>
            <person name="Xu J.R."/>
            <person name="Antoniw J."/>
            <person name="Baker S.E."/>
            <person name="Bluhm B.H."/>
            <person name="Breakspear A."/>
            <person name="Brown D.W."/>
            <person name="Butchko R.A."/>
            <person name="Chapman S."/>
            <person name="Coulson R."/>
            <person name="Coutinho P.M."/>
            <person name="Danchin E.G."/>
            <person name="Diener A."/>
            <person name="Gale L.R."/>
            <person name="Gardiner D.M."/>
            <person name="Goff S."/>
            <person name="Hammond-Kosack K.E."/>
            <person name="Hilburn K."/>
            <person name="Hua-Van A."/>
            <person name="Jonkers W."/>
            <person name="Kazan K."/>
            <person name="Kodira C.D."/>
            <person name="Koehrsen M."/>
            <person name="Kumar L."/>
            <person name="Lee Y.H."/>
            <person name="Li L."/>
            <person name="Manners J.M."/>
            <person name="Miranda-Saavedra D."/>
            <person name="Mukherjee M."/>
            <person name="Park G."/>
            <person name="Park J."/>
            <person name="Park S.Y."/>
            <person name="Proctor R.H."/>
            <person name="Regev A."/>
            <person name="Ruiz-Roldan M.C."/>
            <person name="Sain D."/>
            <person name="Sakthikumar S."/>
            <person name="Sykes S."/>
            <person name="Schwartz D.C."/>
            <person name="Turgeon B.G."/>
            <person name="Wapinski I."/>
            <person name="Yoder O."/>
            <person name="Young S."/>
            <person name="Zeng Q."/>
            <person name="Zhou S."/>
            <person name="Galagan J."/>
            <person name="Cuomo C.A."/>
            <person name="Kistler H.C."/>
            <person name="Rep M."/>
        </authorList>
    </citation>
    <scope>NUCLEOTIDE SEQUENCE [LARGE SCALE GENOMIC DNA]</scope>
    <source>
        <strain evidence="10">4287</strain>
    </source>
</reference>
<evidence type="ECO:0000313" key="11">
    <source>
        <dbReference type="Proteomes" id="UP000009097"/>
    </source>
</evidence>
<comment type="subcellular location">
    <subcellularLocation>
        <location evidence="1">Nucleus</location>
    </subcellularLocation>
</comment>
<keyword evidence="7" id="KW-0539">Nucleus</keyword>
<evidence type="ECO:0000256" key="2">
    <source>
        <dbReference type="ARBA" id="ARBA00022723"/>
    </source>
</evidence>
<dbReference type="AlphaFoldDB" id="A0A0J9V3T6"/>
<evidence type="ECO:0000259" key="9">
    <source>
        <dbReference type="PROSITE" id="PS51916"/>
    </source>
</evidence>
<keyword evidence="4" id="KW-0862">Zinc</keyword>
<feature type="compositionally biased region" description="Acidic residues" evidence="8">
    <location>
        <begin position="356"/>
        <end position="366"/>
    </location>
</feature>
<feature type="region of interest" description="Disordered" evidence="8">
    <location>
        <begin position="74"/>
        <end position="127"/>
    </location>
</feature>
<feature type="domain" description="DEUBAD" evidence="9">
    <location>
        <begin position="159"/>
        <end position="273"/>
    </location>
</feature>